<reference evidence="2" key="1">
    <citation type="submission" date="2022-12" db="EMBL/GenBank/DDBJ databases">
        <authorList>
            <person name="Webb A."/>
        </authorList>
    </citation>
    <scope>NUCLEOTIDE SEQUENCE</scope>
    <source>
        <strain evidence="2">Pf2</strain>
    </source>
</reference>
<sequence length="96" mass="10674">MITVKVILALAATWGVPAQHGDIPKYVEASKEPHLEILQHIPSGVEVPAARMRELGVTSTKDLALELRRSLHGFKRAGLLWSQLMQERFVEGGYTQ</sequence>
<comment type="caution">
    <text evidence="2">The sequence shown here is derived from an EMBL/GenBank/DDBJ whole genome shotgun (WGS) entry which is preliminary data.</text>
</comment>
<dbReference type="Proteomes" id="UP001159659">
    <property type="component" value="Unassembled WGS sequence"/>
</dbReference>
<organism evidence="2 3">
    <name type="scientific">Peronospora farinosa</name>
    <dbReference type="NCBI Taxonomy" id="134698"/>
    <lineage>
        <taxon>Eukaryota</taxon>
        <taxon>Sar</taxon>
        <taxon>Stramenopiles</taxon>
        <taxon>Oomycota</taxon>
        <taxon>Peronosporomycetes</taxon>
        <taxon>Peronosporales</taxon>
        <taxon>Peronosporaceae</taxon>
        <taxon>Peronospora</taxon>
    </lineage>
</organism>
<protein>
    <submittedName>
        <fullName evidence="2">Uncharacterized protein</fullName>
    </submittedName>
</protein>
<proteinExistence type="predicted"/>
<feature type="signal peptide" evidence="1">
    <location>
        <begin position="1"/>
        <end position="18"/>
    </location>
</feature>
<accession>A0AAV0U9J0</accession>
<name>A0AAV0U9J0_9STRA</name>
<evidence type="ECO:0000256" key="1">
    <source>
        <dbReference type="SAM" id="SignalP"/>
    </source>
</evidence>
<evidence type="ECO:0000313" key="3">
    <source>
        <dbReference type="Proteomes" id="UP001159659"/>
    </source>
</evidence>
<dbReference type="EMBL" id="CANTFK010000901">
    <property type="protein sequence ID" value="CAI5733033.1"/>
    <property type="molecule type" value="Genomic_DNA"/>
</dbReference>
<evidence type="ECO:0000313" key="2">
    <source>
        <dbReference type="EMBL" id="CAI5733033.1"/>
    </source>
</evidence>
<gene>
    <name evidence="2" type="ORF">PFR002_LOCUS7066</name>
</gene>
<feature type="chain" id="PRO_5043572497" evidence="1">
    <location>
        <begin position="19"/>
        <end position="96"/>
    </location>
</feature>
<keyword evidence="1" id="KW-0732">Signal</keyword>
<dbReference type="AlphaFoldDB" id="A0AAV0U9J0"/>